<dbReference type="InterPro" id="IPR036286">
    <property type="entry name" value="LexA/Signal_pep-like_sf"/>
</dbReference>
<evidence type="ECO:0000259" key="5">
    <source>
        <dbReference type="Pfam" id="PF10502"/>
    </source>
</evidence>
<comment type="similarity">
    <text evidence="2 3">Belongs to the peptidase S26 family.</text>
</comment>
<keyword evidence="7" id="KW-1185">Reference proteome</keyword>
<dbReference type="EMBL" id="JAGSOV010000010">
    <property type="protein sequence ID" value="MCO1654368.1"/>
    <property type="molecule type" value="Genomic_DNA"/>
</dbReference>
<dbReference type="Pfam" id="PF10502">
    <property type="entry name" value="Peptidase_S26"/>
    <property type="match status" value="1"/>
</dbReference>
<comment type="caution">
    <text evidence="6">The sequence shown here is derived from an EMBL/GenBank/DDBJ whole genome shotgun (WGS) entry which is preliminary data.</text>
</comment>
<feature type="transmembrane region" description="Helical" evidence="3">
    <location>
        <begin position="558"/>
        <end position="582"/>
    </location>
</feature>
<dbReference type="SUPFAM" id="SSF51306">
    <property type="entry name" value="LexA/Signal peptidase"/>
    <property type="match status" value="1"/>
</dbReference>
<dbReference type="InterPro" id="IPR000223">
    <property type="entry name" value="Pept_S26A_signal_pept_1"/>
</dbReference>
<dbReference type="Gene3D" id="2.10.109.10">
    <property type="entry name" value="Umud Fragment, subunit A"/>
    <property type="match status" value="1"/>
</dbReference>
<sequence length="610" mass="63603">MGVAPPELPDDRRATPRRYPPAETPVPVRHRADGGAPLPGHPPAAPGEPVAGPGGFPAATGHPNGNGAPANGAPPTGAPGNVAPNGRGPHGGPHGHPPHGAPDGHSRNGSAPPPAGRPLPVNGSGPGRPAGAVNGHPHGDPRRPGPGHPDGAFPGGPRRPEAARRGPAEPGGGARAIPPPTPLPPTQPPPGQLPAPRYAGDARPQPGGPRAPERTGAVRPPAPPSGPGGFPSDEPTEALRVDGAGPGRRSADGSDPDATEVIARAGRDSSDPAADLDADAGVDLDADDLDDLDDDRRASRRDRRRSGDTAGSRPAAEYKKQAEALARKKPRTGRRRRPAFWRELPLLVVVALLLTFLIQTFLAKVYVIPSGSMELTLHGCTGCNNDRVLVDKVTGRFADPEPGDVVVFRGPDSWSSEVSVAPPSNALVAGLQQLGSLIGIAPPDEKDFVKRIIAVGGQTVQCCDSRNRVMVDNQPLEEPYVYYLPEAGPPRQEAFGPVTVPQGQLWMMGDSRNNSSDSRVPGHGPVPVENVIGEARLVVLPIDRFGWIDSVDPRSTTAVGMGATGAGGVPLALGALFAVPLLRRGRRSFDPRAHRRDRLDGFLPDRRRWR</sequence>
<keyword evidence="3" id="KW-0645">Protease</keyword>
<evidence type="ECO:0000256" key="4">
    <source>
        <dbReference type="SAM" id="MobiDB-lite"/>
    </source>
</evidence>
<dbReference type="PANTHER" id="PTHR43390">
    <property type="entry name" value="SIGNAL PEPTIDASE I"/>
    <property type="match status" value="1"/>
</dbReference>
<dbReference type="Proteomes" id="UP001165283">
    <property type="component" value="Unassembled WGS sequence"/>
</dbReference>
<dbReference type="NCBIfam" id="TIGR02227">
    <property type="entry name" value="sigpep_I_bact"/>
    <property type="match status" value="1"/>
</dbReference>
<keyword evidence="3" id="KW-0812">Transmembrane</keyword>
<dbReference type="PANTHER" id="PTHR43390:SF1">
    <property type="entry name" value="CHLOROPLAST PROCESSING PEPTIDASE"/>
    <property type="match status" value="1"/>
</dbReference>
<name>A0ABT0ZUH2_9PSEU</name>
<keyword evidence="3 6" id="KW-0378">Hydrolase</keyword>
<gene>
    <name evidence="6" type="primary">lepB</name>
    <name evidence="6" type="ORF">KDL28_04800</name>
</gene>
<evidence type="ECO:0000256" key="2">
    <source>
        <dbReference type="ARBA" id="ARBA00009370"/>
    </source>
</evidence>
<proteinExistence type="inferred from homology"/>
<comment type="subcellular location">
    <subcellularLocation>
        <location evidence="1">Cell membrane</location>
        <topology evidence="1">Single-pass type II membrane protein</topology>
    </subcellularLocation>
    <subcellularLocation>
        <location evidence="3">Membrane</location>
        <topology evidence="3">Single-pass type II membrane protein</topology>
    </subcellularLocation>
</comment>
<evidence type="ECO:0000313" key="7">
    <source>
        <dbReference type="Proteomes" id="UP001165283"/>
    </source>
</evidence>
<dbReference type="InterPro" id="IPR019533">
    <property type="entry name" value="Peptidase_S26"/>
</dbReference>
<keyword evidence="3" id="KW-0472">Membrane</keyword>
<dbReference type="CDD" id="cd06530">
    <property type="entry name" value="S26_SPase_I"/>
    <property type="match status" value="1"/>
</dbReference>
<accession>A0ABT0ZUH2</accession>
<feature type="compositionally biased region" description="Acidic residues" evidence="4">
    <location>
        <begin position="274"/>
        <end position="293"/>
    </location>
</feature>
<evidence type="ECO:0000256" key="3">
    <source>
        <dbReference type="RuleBase" id="RU362042"/>
    </source>
</evidence>
<dbReference type="EC" id="3.4.21.89" evidence="3"/>
<evidence type="ECO:0000313" key="6">
    <source>
        <dbReference type="EMBL" id="MCO1654368.1"/>
    </source>
</evidence>
<keyword evidence="3" id="KW-1133">Transmembrane helix</keyword>
<evidence type="ECO:0000256" key="1">
    <source>
        <dbReference type="ARBA" id="ARBA00004401"/>
    </source>
</evidence>
<dbReference type="GO" id="GO:0009003">
    <property type="term" value="F:signal peptidase activity"/>
    <property type="evidence" value="ECO:0007669"/>
    <property type="project" value="UniProtKB-EC"/>
</dbReference>
<feature type="domain" description="Peptidase S26" evidence="5">
    <location>
        <begin position="342"/>
        <end position="539"/>
    </location>
</feature>
<organism evidence="6 7">
    <name type="scientific">Pseudonocardia humida</name>
    <dbReference type="NCBI Taxonomy" id="2800819"/>
    <lineage>
        <taxon>Bacteria</taxon>
        <taxon>Bacillati</taxon>
        <taxon>Actinomycetota</taxon>
        <taxon>Actinomycetes</taxon>
        <taxon>Pseudonocardiales</taxon>
        <taxon>Pseudonocardiaceae</taxon>
        <taxon>Pseudonocardia</taxon>
    </lineage>
</organism>
<feature type="compositionally biased region" description="Pro residues" evidence="4">
    <location>
        <begin position="177"/>
        <end position="193"/>
    </location>
</feature>
<comment type="catalytic activity">
    <reaction evidence="3">
        <text>Cleavage of hydrophobic, N-terminal signal or leader sequences from secreted and periplasmic proteins.</text>
        <dbReference type="EC" id="3.4.21.89"/>
    </reaction>
</comment>
<dbReference type="PRINTS" id="PR00727">
    <property type="entry name" value="LEADERPTASE"/>
</dbReference>
<feature type="compositionally biased region" description="Low complexity" evidence="4">
    <location>
        <begin position="47"/>
        <end position="87"/>
    </location>
</feature>
<reference evidence="6" key="1">
    <citation type="submission" date="2021-04" db="EMBL/GenBank/DDBJ databases">
        <title>Pseudonocardia sp. nov., isolated from sandy soil of mangrove forest.</title>
        <authorList>
            <person name="Zan Z."/>
            <person name="Huang R."/>
            <person name="Liu W."/>
        </authorList>
    </citation>
    <scope>NUCLEOTIDE SEQUENCE</scope>
    <source>
        <strain evidence="6">S2-4</strain>
    </source>
</reference>
<protein>
    <recommendedName>
        <fullName evidence="3">Signal peptidase I</fullName>
        <ecNumber evidence="3">3.4.21.89</ecNumber>
    </recommendedName>
</protein>
<feature type="region of interest" description="Disordered" evidence="4">
    <location>
        <begin position="1"/>
        <end position="334"/>
    </location>
</feature>
<feature type="compositionally biased region" description="Basic and acidic residues" evidence="4">
    <location>
        <begin position="316"/>
        <end position="326"/>
    </location>
</feature>
<feature type="compositionally biased region" description="Basic and acidic residues" evidence="4">
    <location>
        <begin position="158"/>
        <end position="167"/>
    </location>
</feature>